<gene>
    <name evidence="2" type="ORF">BJ554DRAFT_2722</name>
</gene>
<protein>
    <submittedName>
        <fullName evidence="2">Uncharacterized protein</fullName>
    </submittedName>
</protein>
<evidence type="ECO:0000256" key="1">
    <source>
        <dbReference type="SAM" id="MobiDB-lite"/>
    </source>
</evidence>
<feature type="compositionally biased region" description="Basic residues" evidence="1">
    <location>
        <begin position="45"/>
        <end position="55"/>
    </location>
</feature>
<reference evidence="2 3" key="1">
    <citation type="journal article" name="Sci. Rep.">
        <title>Genome-scale phylogenetic analyses confirm Olpidium as the closest living zoosporic fungus to the non-flagellated, terrestrial fungi.</title>
        <authorList>
            <person name="Chang Y."/>
            <person name="Rochon D."/>
            <person name="Sekimoto S."/>
            <person name="Wang Y."/>
            <person name="Chovatia M."/>
            <person name="Sandor L."/>
            <person name="Salamov A."/>
            <person name="Grigoriev I.V."/>
            <person name="Stajich J.E."/>
            <person name="Spatafora J.W."/>
        </authorList>
    </citation>
    <scope>NUCLEOTIDE SEQUENCE [LARGE SCALE GENOMIC DNA]</scope>
    <source>
        <strain evidence="2">S191</strain>
    </source>
</reference>
<evidence type="ECO:0000313" key="2">
    <source>
        <dbReference type="EMBL" id="KAG5457306.1"/>
    </source>
</evidence>
<dbReference type="Proteomes" id="UP000673691">
    <property type="component" value="Unassembled WGS sequence"/>
</dbReference>
<comment type="caution">
    <text evidence="2">The sequence shown here is derived from an EMBL/GenBank/DDBJ whole genome shotgun (WGS) entry which is preliminary data.</text>
</comment>
<accession>A0A8H7ZQ12</accession>
<sequence length="82" mass="9625">MRSHCPCSSSCSRPARIRYSCLRTSNDSASSHLSRRLCVATARSRGSRRHRRRPRLSSCSLRRGPCGRHRQRRHNINHRRCR</sequence>
<dbReference type="AlphaFoldDB" id="A0A8H7ZQ12"/>
<dbReference type="EMBL" id="JAEFCI010010290">
    <property type="protein sequence ID" value="KAG5457306.1"/>
    <property type="molecule type" value="Genomic_DNA"/>
</dbReference>
<keyword evidence="3" id="KW-1185">Reference proteome</keyword>
<evidence type="ECO:0000313" key="3">
    <source>
        <dbReference type="Proteomes" id="UP000673691"/>
    </source>
</evidence>
<organism evidence="2 3">
    <name type="scientific">Olpidium bornovanus</name>
    <dbReference type="NCBI Taxonomy" id="278681"/>
    <lineage>
        <taxon>Eukaryota</taxon>
        <taxon>Fungi</taxon>
        <taxon>Fungi incertae sedis</taxon>
        <taxon>Olpidiomycota</taxon>
        <taxon>Olpidiomycotina</taxon>
        <taxon>Olpidiomycetes</taxon>
        <taxon>Olpidiales</taxon>
        <taxon>Olpidiaceae</taxon>
        <taxon>Olpidium</taxon>
    </lineage>
</organism>
<name>A0A8H7ZQ12_9FUNG</name>
<feature type="compositionally biased region" description="Basic residues" evidence="1">
    <location>
        <begin position="65"/>
        <end position="82"/>
    </location>
</feature>
<proteinExistence type="predicted"/>
<feature type="region of interest" description="Disordered" evidence="1">
    <location>
        <begin position="42"/>
        <end position="82"/>
    </location>
</feature>